<organism evidence="2">
    <name type="scientific">Vitrella brassicaformis</name>
    <dbReference type="NCBI Taxonomy" id="1169539"/>
    <lineage>
        <taxon>Eukaryota</taxon>
        <taxon>Sar</taxon>
        <taxon>Alveolata</taxon>
        <taxon>Colpodellida</taxon>
        <taxon>Vitrellaceae</taxon>
        <taxon>Vitrella</taxon>
    </lineage>
</organism>
<dbReference type="EMBL" id="HBGB01019239">
    <property type="protein sequence ID" value="CAD9056083.1"/>
    <property type="molecule type" value="Transcribed_RNA"/>
</dbReference>
<reference evidence="2" key="1">
    <citation type="submission" date="2021-01" db="EMBL/GenBank/DDBJ databases">
        <authorList>
            <person name="Corre E."/>
            <person name="Pelletier E."/>
            <person name="Niang G."/>
            <person name="Scheremetjew M."/>
            <person name="Finn R."/>
            <person name="Kale V."/>
            <person name="Holt S."/>
            <person name="Cochrane G."/>
            <person name="Meng A."/>
            <person name="Brown T."/>
            <person name="Cohen L."/>
        </authorList>
    </citation>
    <scope>NUCLEOTIDE SEQUENCE</scope>
    <source>
        <strain evidence="2">CCMP3346</strain>
    </source>
</reference>
<evidence type="ECO:0000313" key="2">
    <source>
        <dbReference type="EMBL" id="CAD9056083.1"/>
    </source>
</evidence>
<name>A0A7S1P316_9ALVE</name>
<protein>
    <submittedName>
        <fullName evidence="2">Uncharacterized protein</fullName>
    </submittedName>
</protein>
<feature type="region of interest" description="Disordered" evidence="1">
    <location>
        <begin position="1"/>
        <end position="26"/>
    </location>
</feature>
<feature type="region of interest" description="Disordered" evidence="1">
    <location>
        <begin position="159"/>
        <end position="192"/>
    </location>
</feature>
<gene>
    <name evidence="2" type="ORF">VBRA1451_LOCUS11148</name>
</gene>
<dbReference type="AlphaFoldDB" id="A0A7S1P316"/>
<accession>A0A7S1P316</accession>
<evidence type="ECO:0000256" key="1">
    <source>
        <dbReference type="SAM" id="MobiDB-lite"/>
    </source>
</evidence>
<sequence length="212" mass="23413">MRPLQRQGRPNLIPAGGPHLPRLSLGRPSFTTDGSGLLAHGWGGVLDDDMLENDIFRLNQRVFSALASLDDSIYRTLGEIKLKPSSLCLIVKSKTCDGLRAEGRVKRVTGICDRQTAVQMVEMENQMVIDDQWLKIAPLRATAVLEAVFSYKTTTYVNHADGDKEEEDDEDVAADGDDEPVEEDEDDDAQGEHELARFMQEGFAVHGGRALC</sequence>
<proteinExistence type="predicted"/>
<feature type="compositionally biased region" description="Acidic residues" evidence="1">
    <location>
        <begin position="163"/>
        <end position="189"/>
    </location>
</feature>